<dbReference type="Proteomes" id="UP001161065">
    <property type="component" value="Unassembled WGS sequence"/>
</dbReference>
<dbReference type="AlphaFoldDB" id="A0AA42Q5A6"/>
<accession>A0AA42Q5A6</accession>
<evidence type="ECO:0000313" key="2">
    <source>
        <dbReference type="Proteomes" id="UP001161065"/>
    </source>
</evidence>
<dbReference type="RefSeq" id="WP_280009563.1">
    <property type="nucleotide sequence ID" value="NZ_JAOCEK010000037.1"/>
</dbReference>
<dbReference type="EMBL" id="JAOCEK010000037">
    <property type="protein sequence ID" value="MDH1337375.1"/>
    <property type="molecule type" value="Genomic_DNA"/>
</dbReference>
<name>A0AA42Q5A6_9BURK</name>
<reference evidence="1" key="1">
    <citation type="submission" date="2022-09" db="EMBL/GenBank/DDBJ databases">
        <title>Intensive care unit water sources are persistently colonized with multi-drug resistant bacteria and are the site of extensive horizontal gene transfer of antibiotic resistance genes.</title>
        <authorList>
            <person name="Diorio-Toth L."/>
        </authorList>
    </citation>
    <scope>NUCLEOTIDE SEQUENCE</scope>
    <source>
        <strain evidence="1">GD03832</strain>
    </source>
</reference>
<evidence type="ECO:0000313" key="1">
    <source>
        <dbReference type="EMBL" id="MDH1337375.1"/>
    </source>
</evidence>
<comment type="caution">
    <text evidence="1">The sequence shown here is derived from an EMBL/GenBank/DDBJ whole genome shotgun (WGS) entry which is preliminary data.</text>
</comment>
<protein>
    <submittedName>
        <fullName evidence="1">Uncharacterized protein</fullName>
    </submittedName>
</protein>
<proteinExistence type="predicted"/>
<sequence length="54" mass="5884">MVNNFGVPARFDNDIACISPRLGGFQAYAMGKAGAPFRQAIYRAYVDYAPVQAL</sequence>
<organism evidence="1 2">
    <name type="scientific">Comamonas thiooxydans</name>
    <dbReference type="NCBI Taxonomy" id="363952"/>
    <lineage>
        <taxon>Bacteria</taxon>
        <taxon>Pseudomonadati</taxon>
        <taxon>Pseudomonadota</taxon>
        <taxon>Betaproteobacteria</taxon>
        <taxon>Burkholderiales</taxon>
        <taxon>Comamonadaceae</taxon>
        <taxon>Comamonas</taxon>
    </lineage>
</organism>
<gene>
    <name evidence="1" type="ORF">N5D63_24875</name>
</gene>